<dbReference type="PANTHER" id="PTHR43805">
    <property type="entry name" value="GLYCEROPHOSPHORYL DIESTER PHOSPHODIESTERASE"/>
    <property type="match status" value="1"/>
</dbReference>
<dbReference type="Proteomes" id="UP000774326">
    <property type="component" value="Unassembled WGS sequence"/>
</dbReference>
<dbReference type="OrthoDB" id="1058301at2759"/>
<dbReference type="PANTHER" id="PTHR43805:SF1">
    <property type="entry name" value="GP-PDE DOMAIN-CONTAINING PROTEIN"/>
    <property type="match status" value="1"/>
</dbReference>
<proteinExistence type="predicted"/>
<dbReference type="EMBL" id="JAEUBG010004599">
    <property type="protein sequence ID" value="KAH3681088.1"/>
    <property type="molecule type" value="Genomic_DNA"/>
</dbReference>
<sequence length="334" mass="37916">MSSTPQLPLVASHRGFKSQFAENTMSAFKEALKAGSRMIETDVQITLDGVVVINHDPKTGRNYDSDLIIGDSTLNQLKELTNVQDPTQKMATFKELLEWFVEVDEGEYSNQGLKLMLDVKVSNSKTVLVKIVSDLLAVKNDLQYWQQKIIFGLWTLEFYEFGVTTQCIKDFEIICITISPQIAQAFYDYSQTLPKGLQLTAISLLNVASMTPEFYTFYDKEIATGKIALYLWTVNEPIDFTRAVYLKAKGIISDKPDVMVDLLEKYQSGEFTVSEDEKVIQDVTKLAWGFTSAKKLKVLSSLVAFRIFEVSILYNLVRFSLVQKFLGYLRSLVF</sequence>
<organism evidence="2 3">
    <name type="scientific">Wickerhamomyces pijperi</name>
    <name type="common">Yeast</name>
    <name type="synonym">Pichia pijperi</name>
    <dbReference type="NCBI Taxonomy" id="599730"/>
    <lineage>
        <taxon>Eukaryota</taxon>
        <taxon>Fungi</taxon>
        <taxon>Dikarya</taxon>
        <taxon>Ascomycota</taxon>
        <taxon>Saccharomycotina</taxon>
        <taxon>Saccharomycetes</taxon>
        <taxon>Phaffomycetales</taxon>
        <taxon>Wickerhamomycetaceae</taxon>
        <taxon>Wickerhamomyces</taxon>
    </lineage>
</organism>
<gene>
    <name evidence="2" type="ORF">WICPIJ_007948</name>
</gene>
<dbReference type="PROSITE" id="PS51704">
    <property type="entry name" value="GP_PDE"/>
    <property type="match status" value="1"/>
</dbReference>
<feature type="domain" description="GP-PDE" evidence="1">
    <location>
        <begin position="8"/>
        <end position="263"/>
    </location>
</feature>
<protein>
    <recommendedName>
        <fullName evidence="1">GP-PDE domain-containing protein</fullName>
    </recommendedName>
</protein>
<evidence type="ECO:0000313" key="3">
    <source>
        <dbReference type="Proteomes" id="UP000774326"/>
    </source>
</evidence>
<reference evidence="2" key="1">
    <citation type="journal article" date="2021" name="Open Biol.">
        <title>Shared evolutionary footprints suggest mitochondrial oxidative damage underlies multiple complex I losses in fungi.</title>
        <authorList>
            <person name="Schikora-Tamarit M.A."/>
            <person name="Marcet-Houben M."/>
            <person name="Nosek J."/>
            <person name="Gabaldon T."/>
        </authorList>
    </citation>
    <scope>NUCLEOTIDE SEQUENCE</scope>
    <source>
        <strain evidence="2">CBS2887</strain>
    </source>
</reference>
<dbReference type="Pfam" id="PF03009">
    <property type="entry name" value="GDPD"/>
    <property type="match status" value="1"/>
</dbReference>
<evidence type="ECO:0000313" key="2">
    <source>
        <dbReference type="EMBL" id="KAH3681088.1"/>
    </source>
</evidence>
<dbReference type="GO" id="GO:0006629">
    <property type="term" value="P:lipid metabolic process"/>
    <property type="evidence" value="ECO:0007669"/>
    <property type="project" value="InterPro"/>
</dbReference>
<dbReference type="InterPro" id="IPR017946">
    <property type="entry name" value="PLC-like_Pdiesterase_TIM-brl"/>
</dbReference>
<name>A0A9P8PYZ9_WICPI</name>
<reference evidence="2" key="2">
    <citation type="submission" date="2021-01" db="EMBL/GenBank/DDBJ databases">
        <authorList>
            <person name="Schikora-Tamarit M.A."/>
        </authorList>
    </citation>
    <scope>NUCLEOTIDE SEQUENCE</scope>
    <source>
        <strain evidence="2">CBS2887</strain>
    </source>
</reference>
<dbReference type="AlphaFoldDB" id="A0A9P8PYZ9"/>
<dbReference type="InterPro" id="IPR030395">
    <property type="entry name" value="GP_PDE_dom"/>
</dbReference>
<keyword evidence="3" id="KW-1185">Reference proteome</keyword>
<dbReference type="Gene3D" id="3.20.20.190">
    <property type="entry name" value="Phosphatidylinositol (PI) phosphodiesterase"/>
    <property type="match status" value="1"/>
</dbReference>
<dbReference type="SUPFAM" id="SSF51695">
    <property type="entry name" value="PLC-like phosphodiesterases"/>
    <property type="match status" value="1"/>
</dbReference>
<comment type="caution">
    <text evidence="2">The sequence shown here is derived from an EMBL/GenBank/DDBJ whole genome shotgun (WGS) entry which is preliminary data.</text>
</comment>
<dbReference type="GO" id="GO:0008081">
    <property type="term" value="F:phosphoric diester hydrolase activity"/>
    <property type="evidence" value="ECO:0007669"/>
    <property type="project" value="InterPro"/>
</dbReference>
<accession>A0A9P8PYZ9</accession>
<evidence type="ECO:0000259" key="1">
    <source>
        <dbReference type="PROSITE" id="PS51704"/>
    </source>
</evidence>